<dbReference type="PANTHER" id="PTHR13847:SF289">
    <property type="entry name" value="GLYCINE OXIDASE"/>
    <property type="match status" value="1"/>
</dbReference>
<dbReference type="AlphaFoldDB" id="A0A369TEQ8"/>
<evidence type="ECO:0000313" key="4">
    <source>
        <dbReference type="Proteomes" id="UP000253941"/>
    </source>
</evidence>
<dbReference type="GO" id="GO:0005737">
    <property type="term" value="C:cytoplasm"/>
    <property type="evidence" value="ECO:0007669"/>
    <property type="project" value="TreeGrafter"/>
</dbReference>
<dbReference type="PANTHER" id="PTHR13847">
    <property type="entry name" value="SARCOSINE DEHYDROGENASE-RELATED"/>
    <property type="match status" value="1"/>
</dbReference>
<gene>
    <name evidence="3" type="ORF">DRB17_00795</name>
</gene>
<reference evidence="3 4" key="1">
    <citation type="submission" date="2018-07" db="EMBL/GenBank/DDBJ databases">
        <title>Venubactetium sediminum gen. nov., sp. nov., isolated from a marine solar saltern.</title>
        <authorList>
            <person name="Wang S."/>
        </authorList>
    </citation>
    <scope>NUCLEOTIDE SEQUENCE [LARGE SCALE GENOMIC DNA]</scope>
    <source>
        <strain evidence="3 4">WD2A32</strain>
    </source>
</reference>
<organism evidence="3 4">
    <name type="scientific">Ferruginivarius sediminum</name>
    <dbReference type="NCBI Taxonomy" id="2661937"/>
    <lineage>
        <taxon>Bacteria</taxon>
        <taxon>Pseudomonadati</taxon>
        <taxon>Pseudomonadota</taxon>
        <taxon>Alphaproteobacteria</taxon>
        <taxon>Rhodospirillales</taxon>
        <taxon>Rhodospirillaceae</taxon>
        <taxon>Ferruginivarius</taxon>
    </lineage>
</organism>
<dbReference type="SUPFAM" id="SSF51905">
    <property type="entry name" value="FAD/NAD(P)-binding domain"/>
    <property type="match status" value="1"/>
</dbReference>
<dbReference type="InterPro" id="IPR006076">
    <property type="entry name" value="FAD-dep_OxRdtase"/>
</dbReference>
<evidence type="ECO:0000256" key="1">
    <source>
        <dbReference type="ARBA" id="ARBA00023002"/>
    </source>
</evidence>
<dbReference type="Gene3D" id="3.50.50.60">
    <property type="entry name" value="FAD/NAD(P)-binding domain"/>
    <property type="match status" value="2"/>
</dbReference>
<dbReference type="SUPFAM" id="SSF54373">
    <property type="entry name" value="FAD-linked reductases, C-terminal domain"/>
    <property type="match status" value="1"/>
</dbReference>
<name>A0A369TEQ8_9PROT</name>
<keyword evidence="1" id="KW-0560">Oxidoreductase</keyword>
<keyword evidence="4" id="KW-1185">Reference proteome</keyword>
<dbReference type="Pfam" id="PF01266">
    <property type="entry name" value="DAO"/>
    <property type="match status" value="1"/>
</dbReference>
<dbReference type="GO" id="GO:0016491">
    <property type="term" value="F:oxidoreductase activity"/>
    <property type="evidence" value="ECO:0007669"/>
    <property type="project" value="UniProtKB-KW"/>
</dbReference>
<feature type="domain" description="FAD dependent oxidoreductase" evidence="2">
    <location>
        <begin position="18"/>
        <end position="410"/>
    </location>
</feature>
<proteinExistence type="predicted"/>
<comment type="caution">
    <text evidence="3">The sequence shown here is derived from an EMBL/GenBank/DDBJ whole genome shotgun (WGS) entry which is preliminary data.</text>
</comment>
<dbReference type="Gene3D" id="3.30.9.10">
    <property type="entry name" value="D-Amino Acid Oxidase, subunit A, domain 2"/>
    <property type="match status" value="1"/>
</dbReference>
<dbReference type="RefSeq" id="WP_114580261.1">
    <property type="nucleotide sequence ID" value="NZ_QPMH01000001.1"/>
</dbReference>
<dbReference type="Proteomes" id="UP000253941">
    <property type="component" value="Unassembled WGS sequence"/>
</dbReference>
<dbReference type="EMBL" id="QPMH01000001">
    <property type="protein sequence ID" value="RDD63748.1"/>
    <property type="molecule type" value="Genomic_DNA"/>
</dbReference>
<accession>A0A369TEQ8</accession>
<sequence>MARQGRTSQDNDTGDGPRVVVVGAGVVGICAALQLQREGARVTVLDRQAPGEGASYGNMSIIGEDSVVPIATPGVLKQLPRMLMDPLSPLAIRWSYVPQLFPWLWRFLKAARPAEVERISKALADLLDGAIDAFKPLLEEAGEPDMLRRTGWLCVYETERGFRAYRRSLELQRRRGVRVDVLDGGELRQLEPALGDTDRFHKGVYYPDVCYASDNYKLVRVLARSFRQRGGRILREEVGDFEIGPEGPSAVVTQKGRHAFDRLVIAAGAWSRPLTRKLGCDVPLETERGYHLTLNDPETRPRTPVFSTEHGMVCTPIDAGLRIGGTVELGGLEAPPDWRRADVLLRNAQRWFPDLTDRDSSRWMGHRPSMPDSMPVISRAPHFHNTVFAFGHGHCGLMLSARTGEMVRDLVLDRDPAVDPTPFRADRFQARRPDRA</sequence>
<evidence type="ECO:0000259" key="2">
    <source>
        <dbReference type="Pfam" id="PF01266"/>
    </source>
</evidence>
<dbReference type="InterPro" id="IPR036188">
    <property type="entry name" value="FAD/NAD-bd_sf"/>
</dbReference>
<protein>
    <submittedName>
        <fullName evidence="3">FAD-binding oxidoreductase</fullName>
    </submittedName>
</protein>
<evidence type="ECO:0000313" key="3">
    <source>
        <dbReference type="EMBL" id="RDD63748.1"/>
    </source>
</evidence>